<keyword evidence="1" id="KW-1133">Transmembrane helix</keyword>
<dbReference type="Pfam" id="PF06170">
    <property type="entry name" value="DUF983"/>
    <property type="match status" value="1"/>
</dbReference>
<dbReference type="RefSeq" id="WP_284311848.1">
    <property type="nucleotide sequence ID" value="NZ_BSPC01000015.1"/>
</dbReference>
<reference evidence="3" key="1">
    <citation type="journal article" date="2019" name="Int. J. Syst. Evol. Microbiol.">
        <title>The Global Catalogue of Microorganisms (GCM) 10K type strain sequencing project: providing services to taxonomists for standard genome sequencing and annotation.</title>
        <authorList>
            <consortium name="The Broad Institute Genomics Platform"/>
            <consortium name="The Broad Institute Genome Sequencing Center for Infectious Disease"/>
            <person name="Wu L."/>
            <person name="Ma J."/>
        </authorList>
    </citation>
    <scope>NUCLEOTIDE SEQUENCE [LARGE SCALE GENOMIC DNA]</scope>
    <source>
        <strain evidence="3">NBRC 101365</strain>
    </source>
</reference>
<evidence type="ECO:0000256" key="1">
    <source>
        <dbReference type="SAM" id="Phobius"/>
    </source>
</evidence>
<keyword evidence="1" id="KW-0812">Transmembrane</keyword>
<proteinExistence type="predicted"/>
<comment type="caution">
    <text evidence="2">The sequence shown here is derived from an EMBL/GenBank/DDBJ whole genome shotgun (WGS) entry which is preliminary data.</text>
</comment>
<evidence type="ECO:0000313" key="2">
    <source>
        <dbReference type="EMBL" id="GLS18986.1"/>
    </source>
</evidence>
<protein>
    <recommendedName>
        <fullName evidence="4">DUF983 domain-containing protein</fullName>
    </recommendedName>
</protein>
<feature type="transmembrane region" description="Helical" evidence="1">
    <location>
        <begin position="60"/>
        <end position="79"/>
    </location>
</feature>
<accession>A0ABQ6CF71</accession>
<keyword evidence="1" id="KW-0472">Membrane</keyword>
<dbReference type="InterPro" id="IPR009325">
    <property type="entry name" value="DUF983"/>
</dbReference>
<feature type="transmembrane region" description="Helical" evidence="1">
    <location>
        <begin position="85"/>
        <end position="104"/>
    </location>
</feature>
<sequence>MIEYRPQQRDVALAMRRGAFGRCPNCGKGRIFTAYLKVAPRCSVCGEDLSHHRADDAPPYFTMLIVGHIVVAGILTCVMTSDIPLWILGVVFGTLTVVLSLVLLPMIKGAIIGLQWANRMHGFSGEADPDAISPY</sequence>
<keyword evidence="3" id="KW-1185">Reference proteome</keyword>
<name>A0ABQ6CF71_9HYPH</name>
<dbReference type="EMBL" id="BSPC01000015">
    <property type="protein sequence ID" value="GLS18986.1"/>
    <property type="molecule type" value="Genomic_DNA"/>
</dbReference>
<evidence type="ECO:0000313" key="3">
    <source>
        <dbReference type="Proteomes" id="UP001156882"/>
    </source>
</evidence>
<organism evidence="2 3">
    <name type="scientific">Labrys miyagiensis</name>
    <dbReference type="NCBI Taxonomy" id="346912"/>
    <lineage>
        <taxon>Bacteria</taxon>
        <taxon>Pseudomonadati</taxon>
        <taxon>Pseudomonadota</taxon>
        <taxon>Alphaproteobacteria</taxon>
        <taxon>Hyphomicrobiales</taxon>
        <taxon>Xanthobacteraceae</taxon>
        <taxon>Labrys</taxon>
    </lineage>
</organism>
<dbReference type="Proteomes" id="UP001156882">
    <property type="component" value="Unassembled WGS sequence"/>
</dbReference>
<evidence type="ECO:0008006" key="4">
    <source>
        <dbReference type="Google" id="ProtNLM"/>
    </source>
</evidence>
<gene>
    <name evidence="2" type="ORF">GCM10007874_20030</name>
</gene>